<accession>L1IM67</accession>
<dbReference type="OrthoDB" id="288703at2759"/>
<dbReference type="GO" id="GO:0006606">
    <property type="term" value="P:protein import into nucleus"/>
    <property type="evidence" value="ECO:0007669"/>
    <property type="project" value="TreeGrafter"/>
</dbReference>
<dbReference type="Pfam" id="PF25567">
    <property type="entry name" value="TPR_SYO1"/>
    <property type="match status" value="1"/>
</dbReference>
<feature type="domain" description="SYO1-like TPR repeats" evidence="3">
    <location>
        <begin position="440"/>
        <end position="694"/>
    </location>
</feature>
<evidence type="ECO:0000313" key="5">
    <source>
        <dbReference type="EnsemblProtists" id="EKX37207"/>
    </source>
</evidence>
<evidence type="ECO:0000256" key="2">
    <source>
        <dbReference type="SAM" id="MobiDB-lite"/>
    </source>
</evidence>
<dbReference type="InterPro" id="IPR057990">
    <property type="entry name" value="TPR_SYO1"/>
</dbReference>
<dbReference type="PANTHER" id="PTHR13347">
    <property type="entry name" value="HEAT REPEAT-CONTAINING PROTEIN 3"/>
    <property type="match status" value="1"/>
</dbReference>
<dbReference type="InterPro" id="IPR052616">
    <property type="entry name" value="SYO1-like"/>
</dbReference>
<dbReference type="PaxDb" id="55529-EKX37207"/>
<dbReference type="PANTHER" id="PTHR13347:SF1">
    <property type="entry name" value="HEAT REPEAT-CONTAINING PROTEIN 3"/>
    <property type="match status" value="1"/>
</dbReference>
<protein>
    <recommendedName>
        <fullName evidence="3">SYO1-like TPR repeats domain-containing protein</fullName>
    </recommendedName>
</protein>
<feature type="compositionally biased region" description="Basic and acidic residues" evidence="2">
    <location>
        <begin position="14"/>
        <end position="28"/>
    </location>
</feature>
<dbReference type="SUPFAM" id="SSF48371">
    <property type="entry name" value="ARM repeat"/>
    <property type="match status" value="1"/>
</dbReference>
<evidence type="ECO:0000259" key="3">
    <source>
        <dbReference type="Pfam" id="PF25567"/>
    </source>
</evidence>
<dbReference type="Proteomes" id="UP000011087">
    <property type="component" value="Unassembled WGS sequence"/>
</dbReference>
<evidence type="ECO:0000256" key="1">
    <source>
        <dbReference type="ARBA" id="ARBA00049983"/>
    </source>
</evidence>
<feature type="compositionally biased region" description="Basic residues" evidence="2">
    <location>
        <begin position="1"/>
        <end position="13"/>
    </location>
</feature>
<keyword evidence="6" id="KW-1185">Reference proteome</keyword>
<organism evidence="4">
    <name type="scientific">Guillardia theta (strain CCMP2712)</name>
    <name type="common">Cryptophyte</name>
    <dbReference type="NCBI Taxonomy" id="905079"/>
    <lineage>
        <taxon>Eukaryota</taxon>
        <taxon>Cryptophyceae</taxon>
        <taxon>Pyrenomonadales</taxon>
        <taxon>Geminigeraceae</taxon>
        <taxon>Guillardia</taxon>
    </lineage>
</organism>
<evidence type="ECO:0000313" key="6">
    <source>
        <dbReference type="Proteomes" id="UP000011087"/>
    </source>
</evidence>
<dbReference type="RefSeq" id="XP_005824187.1">
    <property type="nucleotide sequence ID" value="XM_005824130.1"/>
</dbReference>
<reference evidence="5" key="3">
    <citation type="submission" date="2016-03" db="UniProtKB">
        <authorList>
            <consortium name="EnsemblProtists"/>
        </authorList>
    </citation>
    <scope>IDENTIFICATION</scope>
</reference>
<proteinExistence type="inferred from homology"/>
<dbReference type="HOGENOM" id="CLU_395618_0_0_1"/>
<feature type="compositionally biased region" description="Acidic residues" evidence="2">
    <location>
        <begin position="393"/>
        <end position="417"/>
    </location>
</feature>
<feature type="region of interest" description="Disordered" evidence="2">
    <location>
        <begin position="1"/>
        <end position="44"/>
    </location>
</feature>
<dbReference type="InterPro" id="IPR011989">
    <property type="entry name" value="ARM-like"/>
</dbReference>
<dbReference type="KEGG" id="gtt:GUITHDRAFT_145163"/>
<sequence>MGKLGRTRRGRGSHRADPLKREEGKVEEMIAASAGDEPDEAEDGGIDELLAGMRSFQPQDRSRAADLAGGIGRTKRGARILQERGVTAKLTSLLCDSSEEVKEAAAIALRACCGSGGEAAYEAAVRGDLMTPLLSSIASHVRMSGTPGAAGRDELLCELLDLLWETCEVSSQAVKRVNDAAAGLLPALCRCLALGAPSPAAPLPIAVRIACSAANCISVLSEDNPPISSMLAGHPEALLAIQRAVMEEGYSSMVAVLSVGILINIGQHAQPPEFAQAMRRIFGRETMIKAIIGGPLLPCCLVLTCCRDADLKPPENGEGGQQTMEEESGGHAQEKQGKRPSIKPITHGVFHEQFLHTEGIASTFHNKYSAWRDEVAETQLALEIISNLMVPDDKEDEEEEEGWQSADEEEEGSEMLEEANVQEHSLPSAKLPIGQTEFASWLVRENLLDLVVLRTKGLSANLKEALATCYYDDVRYIPLALIDMQISAIECMSNWILSCPPGSQIALQQVRDEIILPNVLSVLQSSEQGKVEMEECLSATLFVLLEKALELEIRTILVLPSELQEALAVWAEQGATESNTSIGKILVKVGSRQSVHDSIDFSCQSAQSARSILVVAEAVNAMFDVYAEDDLNELVLRPLRVITFEMQAMFVAAMKQWLADNKAKIRQDPQMRNAADRLKEVKQNLPRFIKYKKDLGL</sequence>
<reference evidence="6" key="2">
    <citation type="submission" date="2012-11" db="EMBL/GenBank/DDBJ databases">
        <authorList>
            <person name="Kuo A."/>
            <person name="Curtis B.A."/>
            <person name="Tanifuji G."/>
            <person name="Burki F."/>
            <person name="Gruber A."/>
            <person name="Irimia M."/>
            <person name="Maruyama S."/>
            <person name="Arias M.C."/>
            <person name="Ball S.G."/>
            <person name="Gile G.H."/>
            <person name="Hirakawa Y."/>
            <person name="Hopkins J.F."/>
            <person name="Rensing S.A."/>
            <person name="Schmutz J."/>
            <person name="Symeonidi A."/>
            <person name="Elias M."/>
            <person name="Eveleigh R.J."/>
            <person name="Herman E.K."/>
            <person name="Klute M.J."/>
            <person name="Nakayama T."/>
            <person name="Obornik M."/>
            <person name="Reyes-Prieto A."/>
            <person name="Armbrust E.V."/>
            <person name="Aves S.J."/>
            <person name="Beiko R.G."/>
            <person name="Coutinho P."/>
            <person name="Dacks J.B."/>
            <person name="Durnford D.G."/>
            <person name="Fast N.M."/>
            <person name="Green B.R."/>
            <person name="Grisdale C."/>
            <person name="Hempe F."/>
            <person name="Henrissat B."/>
            <person name="Hoppner M.P."/>
            <person name="Ishida K.-I."/>
            <person name="Kim E."/>
            <person name="Koreny L."/>
            <person name="Kroth P.G."/>
            <person name="Liu Y."/>
            <person name="Malik S.-B."/>
            <person name="Maier U.G."/>
            <person name="McRose D."/>
            <person name="Mock T."/>
            <person name="Neilson J.A."/>
            <person name="Onodera N.T."/>
            <person name="Poole A.M."/>
            <person name="Pritham E.J."/>
            <person name="Richards T.A."/>
            <person name="Rocap G."/>
            <person name="Roy S.W."/>
            <person name="Sarai C."/>
            <person name="Schaack S."/>
            <person name="Shirato S."/>
            <person name="Slamovits C.H."/>
            <person name="Spencer D.F."/>
            <person name="Suzuki S."/>
            <person name="Worden A.Z."/>
            <person name="Zauner S."/>
            <person name="Barry K."/>
            <person name="Bell C."/>
            <person name="Bharti A.K."/>
            <person name="Crow J.A."/>
            <person name="Grimwood J."/>
            <person name="Kramer R."/>
            <person name="Lindquist E."/>
            <person name="Lucas S."/>
            <person name="Salamov A."/>
            <person name="McFadden G.I."/>
            <person name="Lane C.E."/>
            <person name="Keeling P.J."/>
            <person name="Gray M.W."/>
            <person name="Grigoriev I.V."/>
            <person name="Archibald J.M."/>
        </authorList>
    </citation>
    <scope>NUCLEOTIDE SEQUENCE</scope>
    <source>
        <strain evidence="6">CCMP2712</strain>
    </source>
</reference>
<dbReference type="AlphaFoldDB" id="L1IM67"/>
<dbReference type="GO" id="GO:0051082">
    <property type="term" value="F:unfolded protein binding"/>
    <property type="evidence" value="ECO:0007669"/>
    <property type="project" value="TreeGrafter"/>
</dbReference>
<feature type="compositionally biased region" description="Basic and acidic residues" evidence="2">
    <location>
        <begin position="328"/>
        <end position="337"/>
    </location>
</feature>
<comment type="similarity">
    <text evidence="1">Belongs to the nuclear import and ribosome assembly adapter family.</text>
</comment>
<dbReference type="STRING" id="905079.L1IM67"/>
<feature type="region of interest" description="Disordered" evidence="2">
    <location>
        <begin position="314"/>
        <end position="342"/>
    </location>
</feature>
<dbReference type="OMA" id="ENELHAD"/>
<dbReference type="EMBL" id="JH993062">
    <property type="protein sequence ID" value="EKX37207.1"/>
    <property type="molecule type" value="Genomic_DNA"/>
</dbReference>
<name>L1IM67_GUITC</name>
<dbReference type="GO" id="GO:0042273">
    <property type="term" value="P:ribosomal large subunit biogenesis"/>
    <property type="evidence" value="ECO:0007669"/>
    <property type="project" value="TreeGrafter"/>
</dbReference>
<dbReference type="GeneID" id="17293927"/>
<gene>
    <name evidence="4" type="ORF">GUITHDRAFT_145163</name>
</gene>
<feature type="region of interest" description="Disordered" evidence="2">
    <location>
        <begin position="391"/>
        <end position="421"/>
    </location>
</feature>
<dbReference type="EnsemblProtists" id="EKX37207">
    <property type="protein sequence ID" value="EKX37207"/>
    <property type="gene ID" value="GUITHDRAFT_145163"/>
</dbReference>
<reference evidence="4 6" key="1">
    <citation type="journal article" date="2012" name="Nature">
        <title>Algal genomes reveal evolutionary mosaicism and the fate of nucleomorphs.</title>
        <authorList>
            <consortium name="DOE Joint Genome Institute"/>
            <person name="Curtis B.A."/>
            <person name="Tanifuji G."/>
            <person name="Burki F."/>
            <person name="Gruber A."/>
            <person name="Irimia M."/>
            <person name="Maruyama S."/>
            <person name="Arias M.C."/>
            <person name="Ball S.G."/>
            <person name="Gile G.H."/>
            <person name="Hirakawa Y."/>
            <person name="Hopkins J.F."/>
            <person name="Kuo A."/>
            <person name="Rensing S.A."/>
            <person name="Schmutz J."/>
            <person name="Symeonidi A."/>
            <person name="Elias M."/>
            <person name="Eveleigh R.J."/>
            <person name="Herman E.K."/>
            <person name="Klute M.J."/>
            <person name="Nakayama T."/>
            <person name="Obornik M."/>
            <person name="Reyes-Prieto A."/>
            <person name="Armbrust E.V."/>
            <person name="Aves S.J."/>
            <person name="Beiko R.G."/>
            <person name="Coutinho P."/>
            <person name="Dacks J.B."/>
            <person name="Durnford D.G."/>
            <person name="Fast N.M."/>
            <person name="Green B.R."/>
            <person name="Grisdale C.J."/>
            <person name="Hempel F."/>
            <person name="Henrissat B."/>
            <person name="Hoppner M.P."/>
            <person name="Ishida K."/>
            <person name="Kim E."/>
            <person name="Koreny L."/>
            <person name="Kroth P.G."/>
            <person name="Liu Y."/>
            <person name="Malik S.B."/>
            <person name="Maier U.G."/>
            <person name="McRose D."/>
            <person name="Mock T."/>
            <person name="Neilson J.A."/>
            <person name="Onodera N.T."/>
            <person name="Poole A.M."/>
            <person name="Pritham E.J."/>
            <person name="Richards T.A."/>
            <person name="Rocap G."/>
            <person name="Roy S.W."/>
            <person name="Sarai C."/>
            <person name="Schaack S."/>
            <person name="Shirato S."/>
            <person name="Slamovits C.H."/>
            <person name="Spencer D.F."/>
            <person name="Suzuki S."/>
            <person name="Worden A.Z."/>
            <person name="Zauner S."/>
            <person name="Barry K."/>
            <person name="Bell C."/>
            <person name="Bharti A.K."/>
            <person name="Crow J.A."/>
            <person name="Grimwood J."/>
            <person name="Kramer R."/>
            <person name="Lindquist E."/>
            <person name="Lucas S."/>
            <person name="Salamov A."/>
            <person name="McFadden G.I."/>
            <person name="Lane C.E."/>
            <person name="Keeling P.J."/>
            <person name="Gray M.W."/>
            <person name="Grigoriev I.V."/>
            <person name="Archibald J.M."/>
        </authorList>
    </citation>
    <scope>NUCLEOTIDE SEQUENCE</scope>
    <source>
        <strain evidence="4 6">CCMP2712</strain>
    </source>
</reference>
<dbReference type="InterPro" id="IPR016024">
    <property type="entry name" value="ARM-type_fold"/>
</dbReference>
<dbReference type="Gene3D" id="1.25.10.10">
    <property type="entry name" value="Leucine-rich Repeat Variant"/>
    <property type="match status" value="1"/>
</dbReference>
<evidence type="ECO:0000313" key="4">
    <source>
        <dbReference type="EMBL" id="EKX37207.1"/>
    </source>
</evidence>